<accession>A0AAI9TYB0</accession>
<dbReference type="Pfam" id="PF01083">
    <property type="entry name" value="Cutinase"/>
    <property type="match status" value="1"/>
</dbReference>
<comment type="caution">
    <text evidence="3">The sequence shown here is derived from an EMBL/GenBank/DDBJ whole genome shotgun (WGS) entry which is preliminary data.</text>
</comment>
<dbReference type="Gene3D" id="3.40.50.1820">
    <property type="entry name" value="alpha/beta hydrolase"/>
    <property type="match status" value="1"/>
</dbReference>
<dbReference type="PANTHER" id="PTHR33630:SF13">
    <property type="entry name" value="ACETYLXYLAN ESTERASE"/>
    <property type="match status" value="1"/>
</dbReference>
<dbReference type="EMBL" id="MPDP01000315">
    <property type="protein sequence ID" value="KAK1446913.1"/>
    <property type="molecule type" value="Genomic_DNA"/>
</dbReference>
<feature type="non-terminal residue" evidence="3">
    <location>
        <position position="1"/>
    </location>
</feature>
<organism evidence="3 4">
    <name type="scientific">Colletotrichum cuscutae</name>
    <dbReference type="NCBI Taxonomy" id="1209917"/>
    <lineage>
        <taxon>Eukaryota</taxon>
        <taxon>Fungi</taxon>
        <taxon>Dikarya</taxon>
        <taxon>Ascomycota</taxon>
        <taxon>Pezizomycotina</taxon>
        <taxon>Sordariomycetes</taxon>
        <taxon>Hypocreomycetidae</taxon>
        <taxon>Glomerellales</taxon>
        <taxon>Glomerellaceae</taxon>
        <taxon>Colletotrichum</taxon>
        <taxon>Colletotrichum acutatum species complex</taxon>
    </lineage>
</organism>
<dbReference type="AlphaFoldDB" id="A0AAI9TYB0"/>
<name>A0AAI9TYB0_9PEZI</name>
<evidence type="ECO:0000313" key="3">
    <source>
        <dbReference type="EMBL" id="KAK1446913.1"/>
    </source>
</evidence>
<proteinExistence type="predicted"/>
<dbReference type="InterPro" id="IPR029058">
    <property type="entry name" value="AB_hydrolase_fold"/>
</dbReference>
<protein>
    <submittedName>
        <fullName evidence="3">Axe1 cleaves acetyl side chain groups acetyl xylan</fullName>
    </submittedName>
</protein>
<sequence length="251" mass="27092">RDGHFVRCGSRDTLLAKAVVIASTLPALVQGSKISLASRQTLNTTCADIHYFEPRGTTLSYPGSLITVIDPLMEAFPNSNYEDIVYPATDESGSDSYFVGVRDGAKQIISYSEACPESKIVLMGYSQSAMVLGDILTGGGDGNVLGNYTKPLIDARTVGDHIAAILLYGNPRHMPNQTYNVGNAFTFGATGKYPRTAGQLASFNVYADRVHDYCNYQDGVCDASGSNLTAHMDYPSDYDTQAVAWLESKLQ</sequence>
<evidence type="ECO:0000256" key="2">
    <source>
        <dbReference type="ARBA" id="ARBA00023157"/>
    </source>
</evidence>
<dbReference type="PANTHER" id="PTHR33630">
    <property type="entry name" value="CUTINASE RV1984C-RELATED-RELATED"/>
    <property type="match status" value="1"/>
</dbReference>
<dbReference type="SUPFAM" id="SSF53474">
    <property type="entry name" value="alpha/beta-Hydrolases"/>
    <property type="match status" value="1"/>
</dbReference>
<dbReference type="SMART" id="SM01110">
    <property type="entry name" value="Cutinase"/>
    <property type="match status" value="1"/>
</dbReference>
<keyword evidence="2" id="KW-1015">Disulfide bond</keyword>
<evidence type="ECO:0000313" key="4">
    <source>
        <dbReference type="Proteomes" id="UP001239213"/>
    </source>
</evidence>
<evidence type="ECO:0000256" key="1">
    <source>
        <dbReference type="ARBA" id="ARBA00022801"/>
    </source>
</evidence>
<keyword evidence="1" id="KW-0378">Hydrolase</keyword>
<keyword evidence="4" id="KW-1185">Reference proteome</keyword>
<gene>
    <name evidence="3" type="ORF">CCUS01_02472</name>
</gene>
<reference evidence="3" key="1">
    <citation type="submission" date="2016-11" db="EMBL/GenBank/DDBJ databases">
        <title>The genome sequence of Colletotrichum cuscutae.</title>
        <authorList>
            <person name="Baroncelli R."/>
        </authorList>
    </citation>
    <scope>NUCLEOTIDE SEQUENCE</scope>
    <source>
        <strain evidence="3">IMI 304802</strain>
    </source>
</reference>
<dbReference type="InterPro" id="IPR000675">
    <property type="entry name" value="Cutinase/axe"/>
</dbReference>
<dbReference type="GO" id="GO:0052689">
    <property type="term" value="F:carboxylic ester hydrolase activity"/>
    <property type="evidence" value="ECO:0007669"/>
    <property type="project" value="UniProtKB-ARBA"/>
</dbReference>
<dbReference type="Proteomes" id="UP001239213">
    <property type="component" value="Unassembled WGS sequence"/>
</dbReference>